<comment type="similarity">
    <text evidence="1">Belongs to the prefoldin subunit alpha family.</text>
</comment>
<dbReference type="PANTHER" id="PTHR12674">
    <property type="entry name" value="PREFOLDIN SUBUNIT 5"/>
    <property type="match status" value="1"/>
</dbReference>
<protein>
    <recommendedName>
        <fullName evidence="5 7">Prefoldin subunit alpha</fullName>
    </recommendedName>
    <alternativeName>
        <fullName evidence="6 7">GimC subunit alpha</fullName>
    </alternativeName>
</protein>
<feature type="coiled-coil region" evidence="8">
    <location>
        <begin position="4"/>
        <end position="48"/>
    </location>
</feature>
<dbReference type="InterPro" id="IPR009053">
    <property type="entry name" value="Prefoldin"/>
</dbReference>
<dbReference type="InterPro" id="IPR004127">
    <property type="entry name" value="Prefoldin_subunit_alpha"/>
</dbReference>
<feature type="coiled-coil region" evidence="8">
    <location>
        <begin position="98"/>
        <end position="150"/>
    </location>
</feature>
<evidence type="ECO:0000256" key="2">
    <source>
        <dbReference type="ARBA" id="ARBA00011716"/>
    </source>
</evidence>
<reference evidence="9" key="1">
    <citation type="journal article" date="2020" name="bioRxiv">
        <title>A rank-normalized archaeal taxonomy based on genome phylogeny resolves widespread incomplete and uneven classifications.</title>
        <authorList>
            <person name="Rinke C."/>
            <person name="Chuvochina M."/>
            <person name="Mussig A.J."/>
            <person name="Chaumeil P.-A."/>
            <person name="Waite D.W."/>
            <person name="Whitman W.B."/>
            <person name="Parks D.H."/>
            <person name="Hugenholtz P."/>
        </authorList>
    </citation>
    <scope>NUCLEOTIDE SEQUENCE</scope>
    <source>
        <strain evidence="9">UBA8853</strain>
    </source>
</reference>
<dbReference type="SMR" id="A0A832T819"/>
<gene>
    <name evidence="7" type="primary">pfdA</name>
    <name evidence="9" type="ORF">HA336_07650</name>
</gene>
<dbReference type="NCBIfam" id="TIGR00293">
    <property type="entry name" value="prefoldin subunit alpha"/>
    <property type="match status" value="1"/>
</dbReference>
<comment type="similarity">
    <text evidence="7">Belongs to the prefoldin alpha subunit family.</text>
</comment>
<dbReference type="SUPFAM" id="SSF46579">
    <property type="entry name" value="Prefoldin"/>
    <property type="match status" value="1"/>
</dbReference>
<evidence type="ECO:0000256" key="6">
    <source>
        <dbReference type="ARBA" id="ARBA00044231"/>
    </source>
</evidence>
<sequence>MAEKKNEQEIQQELQRLIAEINRLQGQMEAINAQIDLIESSISELNRVEETLKGVKELEGDEEVLVPVGAQSFVRACVTDTERVIVGIGAGVAVERTIDEALESIDDQRQELEKARAEAQQKLQELAQELQEKQRKAQELAQQLEGAQRIAQQSGGG</sequence>
<evidence type="ECO:0000313" key="10">
    <source>
        <dbReference type="Proteomes" id="UP000619545"/>
    </source>
</evidence>
<evidence type="ECO:0000256" key="3">
    <source>
        <dbReference type="ARBA" id="ARBA00023186"/>
    </source>
</evidence>
<name>A0A832T819_9EURY</name>
<dbReference type="Gene3D" id="1.10.287.370">
    <property type="match status" value="1"/>
</dbReference>
<dbReference type="GO" id="GO:0006457">
    <property type="term" value="P:protein folding"/>
    <property type="evidence" value="ECO:0007669"/>
    <property type="project" value="UniProtKB-UniRule"/>
</dbReference>
<dbReference type="Proteomes" id="UP000619545">
    <property type="component" value="Unassembled WGS sequence"/>
</dbReference>
<comment type="caution">
    <text evidence="9">The sequence shown here is derived from an EMBL/GenBank/DDBJ whole genome shotgun (WGS) entry which is preliminary data.</text>
</comment>
<dbReference type="AlphaFoldDB" id="A0A832T819"/>
<comment type="subcellular location">
    <subcellularLocation>
        <location evidence="7">Cytoplasm</location>
    </subcellularLocation>
</comment>
<organism evidence="9 10">
    <name type="scientific">Methanopyrus kandleri</name>
    <dbReference type="NCBI Taxonomy" id="2320"/>
    <lineage>
        <taxon>Archaea</taxon>
        <taxon>Methanobacteriati</taxon>
        <taxon>Methanobacteriota</taxon>
        <taxon>Methanomada group</taxon>
        <taxon>Methanopyri</taxon>
        <taxon>Methanopyrales</taxon>
        <taxon>Methanopyraceae</taxon>
        <taxon>Methanopyrus</taxon>
    </lineage>
</organism>
<dbReference type="InterPro" id="IPR011599">
    <property type="entry name" value="PFD_alpha_archaea"/>
</dbReference>
<evidence type="ECO:0000256" key="1">
    <source>
        <dbReference type="ARBA" id="ARBA00010048"/>
    </source>
</evidence>
<dbReference type="GO" id="GO:0051082">
    <property type="term" value="F:unfolded protein binding"/>
    <property type="evidence" value="ECO:0007669"/>
    <property type="project" value="UniProtKB-UniRule"/>
</dbReference>
<accession>A0A832T819</accession>
<dbReference type="GeneID" id="1478209"/>
<evidence type="ECO:0000256" key="8">
    <source>
        <dbReference type="SAM" id="Coils"/>
    </source>
</evidence>
<dbReference type="CDD" id="cd23160">
    <property type="entry name" value="Prefoldin_alpha_GimC"/>
    <property type="match status" value="1"/>
</dbReference>
<keyword evidence="8" id="KW-0175">Coiled coil</keyword>
<comment type="subunit">
    <text evidence="2 7">Heterohexamer of two alpha and four beta subunits.</text>
</comment>
<evidence type="ECO:0000256" key="7">
    <source>
        <dbReference type="HAMAP-Rule" id="MF_00308"/>
    </source>
</evidence>
<dbReference type="Pfam" id="PF02996">
    <property type="entry name" value="Prefoldin"/>
    <property type="match status" value="1"/>
</dbReference>
<keyword evidence="3 7" id="KW-0143">Chaperone</keyword>
<evidence type="ECO:0000256" key="4">
    <source>
        <dbReference type="ARBA" id="ARBA00025077"/>
    </source>
</evidence>
<dbReference type="OMA" id="ELQNQFM"/>
<evidence type="ECO:0000313" key="9">
    <source>
        <dbReference type="EMBL" id="HII71087.1"/>
    </source>
</evidence>
<dbReference type="EMBL" id="DUJS01000005">
    <property type="protein sequence ID" value="HII71087.1"/>
    <property type="molecule type" value="Genomic_DNA"/>
</dbReference>
<comment type="function">
    <text evidence="4 7">Molecular chaperone capable of stabilizing a range of proteins. Seems to fulfill an ATP-independent, HSP70-like function in archaeal de novo protein folding.</text>
</comment>
<keyword evidence="7" id="KW-0963">Cytoplasm</keyword>
<evidence type="ECO:0000256" key="5">
    <source>
        <dbReference type="ARBA" id="ARBA00044156"/>
    </source>
</evidence>
<dbReference type="PANTHER" id="PTHR12674:SF2">
    <property type="entry name" value="PREFOLDIN SUBUNIT 5"/>
    <property type="match status" value="1"/>
</dbReference>
<dbReference type="GO" id="GO:0016272">
    <property type="term" value="C:prefoldin complex"/>
    <property type="evidence" value="ECO:0007669"/>
    <property type="project" value="UniProtKB-UniRule"/>
</dbReference>
<proteinExistence type="inferred from homology"/>
<dbReference type="RefSeq" id="WP_011019982.1">
    <property type="nucleotide sequence ID" value="NZ_DUJS01000005.1"/>
</dbReference>
<dbReference type="GO" id="GO:0005737">
    <property type="term" value="C:cytoplasm"/>
    <property type="evidence" value="ECO:0007669"/>
    <property type="project" value="UniProtKB-SubCell"/>
</dbReference>
<dbReference type="HAMAP" id="MF_00308">
    <property type="entry name" value="PfdA"/>
    <property type="match status" value="1"/>
</dbReference>